<organism evidence="1 2">
    <name type="scientific">Mycteria americana</name>
    <name type="common">Wood stork</name>
    <dbReference type="NCBI Taxonomy" id="33587"/>
    <lineage>
        <taxon>Eukaryota</taxon>
        <taxon>Metazoa</taxon>
        <taxon>Chordata</taxon>
        <taxon>Craniata</taxon>
        <taxon>Vertebrata</taxon>
        <taxon>Euteleostomi</taxon>
        <taxon>Archelosauria</taxon>
        <taxon>Archosauria</taxon>
        <taxon>Dinosauria</taxon>
        <taxon>Saurischia</taxon>
        <taxon>Theropoda</taxon>
        <taxon>Coelurosauria</taxon>
        <taxon>Aves</taxon>
        <taxon>Neognathae</taxon>
        <taxon>Neoaves</taxon>
        <taxon>Aequornithes</taxon>
        <taxon>Ciconiiformes</taxon>
        <taxon>Ciconiidae</taxon>
        <taxon>Mycteria</taxon>
    </lineage>
</organism>
<evidence type="ECO:0000313" key="1">
    <source>
        <dbReference type="EMBL" id="KAK4830991.1"/>
    </source>
</evidence>
<keyword evidence="2" id="KW-1185">Reference proteome</keyword>
<dbReference type="Proteomes" id="UP001333110">
    <property type="component" value="Unassembled WGS sequence"/>
</dbReference>
<evidence type="ECO:0000313" key="2">
    <source>
        <dbReference type="Proteomes" id="UP001333110"/>
    </source>
</evidence>
<dbReference type="AlphaFoldDB" id="A0AAN7Q3P2"/>
<protein>
    <recommendedName>
        <fullName evidence="3">Reverse transcriptase domain-containing protein</fullName>
    </recommendedName>
</protein>
<accession>A0AAN7Q3P2</accession>
<reference evidence="1 2" key="1">
    <citation type="journal article" date="2023" name="J. Hered.">
        <title>Chromosome-level genome of the wood stork (Mycteria americana) provides insight into avian chromosome evolution.</title>
        <authorList>
            <person name="Flamio R. Jr."/>
            <person name="Ramstad K.M."/>
        </authorList>
    </citation>
    <scope>NUCLEOTIDE SEQUENCE [LARGE SCALE GENOMIC DNA]</scope>
    <source>
        <strain evidence="1">JAX WOST 10</strain>
    </source>
</reference>
<comment type="caution">
    <text evidence="1">The sequence shown here is derived from an EMBL/GenBank/DDBJ whole genome shotgun (WGS) entry which is preliminary data.</text>
</comment>
<proteinExistence type="predicted"/>
<sequence length="201" mass="22215">MKGKAHLSLKPFKDVKDKKMDFYRYIGSGRKTKATTDEGHGKGWVFICKVCCQLALQGFQHSLTAFLWLAGKVWTEWVDCRVGGKKAGPPGSKAGGLTVGPILFNLFVSDLRHGRDCIFRKFVGELTSFAHLSVCVLGSSELFLKQEGRMTPGFGDHLTQESGTASQRDPSKLGEWASKNLMTFSRSKCEVLHPGYKIPAK</sequence>
<name>A0AAN7Q3P2_MYCAM</name>
<evidence type="ECO:0008006" key="3">
    <source>
        <dbReference type="Google" id="ProtNLM"/>
    </source>
</evidence>
<gene>
    <name evidence="1" type="ORF">QYF61_014562</name>
</gene>
<dbReference type="EMBL" id="JAUNZN010000001">
    <property type="protein sequence ID" value="KAK4830991.1"/>
    <property type="molecule type" value="Genomic_DNA"/>
</dbReference>